<dbReference type="GO" id="GO:1901982">
    <property type="term" value="F:maltose binding"/>
    <property type="evidence" value="ECO:0007669"/>
    <property type="project" value="TreeGrafter"/>
</dbReference>
<dbReference type="CDD" id="cd14748">
    <property type="entry name" value="PBP2_UgpB"/>
    <property type="match status" value="1"/>
</dbReference>
<name>A0A1M5DG64_9ACTN</name>
<dbReference type="GO" id="GO:0055052">
    <property type="term" value="C:ATP-binding cassette (ABC) transporter complex, substrate-binding subunit-containing"/>
    <property type="evidence" value="ECO:0007669"/>
    <property type="project" value="TreeGrafter"/>
</dbReference>
<evidence type="ECO:0000256" key="1">
    <source>
        <dbReference type="ARBA" id="ARBA00008520"/>
    </source>
</evidence>
<evidence type="ECO:0000313" key="5">
    <source>
        <dbReference type="EMBL" id="SHF65871.1"/>
    </source>
</evidence>
<dbReference type="PANTHER" id="PTHR30061:SF50">
    <property type="entry name" value="MALTOSE_MALTODEXTRIN-BINDING PERIPLASMIC PROTEIN"/>
    <property type="match status" value="1"/>
</dbReference>
<evidence type="ECO:0000256" key="3">
    <source>
        <dbReference type="ARBA" id="ARBA00022729"/>
    </source>
</evidence>
<feature type="signal peptide" evidence="4">
    <location>
        <begin position="1"/>
        <end position="22"/>
    </location>
</feature>
<reference evidence="6" key="1">
    <citation type="submission" date="2016-11" db="EMBL/GenBank/DDBJ databases">
        <authorList>
            <person name="Varghese N."/>
            <person name="Submissions S."/>
        </authorList>
    </citation>
    <scope>NUCLEOTIDE SEQUENCE [LARGE SCALE GENOMIC DNA]</scope>
    <source>
        <strain evidence="6">DSM 45627</strain>
    </source>
</reference>
<dbReference type="GO" id="GO:0042956">
    <property type="term" value="P:maltodextrin transmembrane transport"/>
    <property type="evidence" value="ECO:0007669"/>
    <property type="project" value="TreeGrafter"/>
</dbReference>
<dbReference type="AlphaFoldDB" id="A0A1M5DG64"/>
<dbReference type="OrthoDB" id="9795467at2"/>
<dbReference type="STRING" id="1206085.SAMN05443575_0564"/>
<dbReference type="Proteomes" id="UP000186132">
    <property type="component" value="Unassembled WGS sequence"/>
</dbReference>
<dbReference type="Gene3D" id="3.40.190.10">
    <property type="entry name" value="Periplasmic binding protein-like II"/>
    <property type="match status" value="1"/>
</dbReference>
<evidence type="ECO:0000256" key="4">
    <source>
        <dbReference type="SAM" id="SignalP"/>
    </source>
</evidence>
<gene>
    <name evidence="5" type="ORF">SAMN05443575_0564</name>
</gene>
<dbReference type="RefSeq" id="WP_073385615.1">
    <property type="nucleotide sequence ID" value="NZ_FQVU01000001.1"/>
</dbReference>
<dbReference type="Pfam" id="PF13416">
    <property type="entry name" value="SBP_bac_8"/>
    <property type="match status" value="1"/>
</dbReference>
<keyword evidence="2" id="KW-0813">Transport</keyword>
<feature type="chain" id="PRO_5012522204" evidence="4">
    <location>
        <begin position="23"/>
        <end position="428"/>
    </location>
</feature>
<evidence type="ECO:0000256" key="2">
    <source>
        <dbReference type="ARBA" id="ARBA00022448"/>
    </source>
</evidence>
<sequence length="428" mass="44635">MASQRRGLIAAAVALSSALVLAACGSGDDDGSSGGKVELSFWNGLTGPDRPAVTHLVDQFNKSQSKIHISMSVMPWDVLYQKLLPAYGAHKGPDIVGMDSNQIPVYASKGVLQPVDPLFDKGVQKSTLVAPAVAAGRYDGKTYGVPIENTPVVLYYNKKLFKAAGLDPNSPPTTWAQWSADAKKLTIGGGGGKPTQYGIAFGVHDTIEVMPILMWQAGGGIVSDDGKSVLLDNAGSKQAVSYWSNLIATDHVSPLGLSGADADKLFQAGKAAMQVNGPWATTGYKQAGIDYGLAGVPTGPNGKQITLGNTTSLAAGASLSSTKMQALATFYSYWIRKDSQTYFALHTGFPPLTTTVPTSALQSNPDVIAFAKQSATARGLAPGQPSFASIQNEVFDPTLQKIMNDPGSADGQLGSAATQVKNLLATGR</sequence>
<dbReference type="InterPro" id="IPR006059">
    <property type="entry name" value="SBP"/>
</dbReference>
<accession>A0A1M5DG64</accession>
<dbReference type="SUPFAM" id="SSF53850">
    <property type="entry name" value="Periplasmic binding protein-like II"/>
    <property type="match status" value="1"/>
</dbReference>
<evidence type="ECO:0000313" key="6">
    <source>
        <dbReference type="Proteomes" id="UP000186132"/>
    </source>
</evidence>
<organism evidence="5 6">
    <name type="scientific">Jatrophihabitans endophyticus</name>
    <dbReference type="NCBI Taxonomy" id="1206085"/>
    <lineage>
        <taxon>Bacteria</taxon>
        <taxon>Bacillati</taxon>
        <taxon>Actinomycetota</taxon>
        <taxon>Actinomycetes</taxon>
        <taxon>Jatrophihabitantales</taxon>
        <taxon>Jatrophihabitantaceae</taxon>
        <taxon>Jatrophihabitans</taxon>
    </lineage>
</organism>
<comment type="similarity">
    <text evidence="1">Belongs to the bacterial solute-binding protein 1 family.</text>
</comment>
<dbReference type="PROSITE" id="PS51257">
    <property type="entry name" value="PROKAR_LIPOPROTEIN"/>
    <property type="match status" value="1"/>
</dbReference>
<keyword evidence="3 4" id="KW-0732">Signal</keyword>
<keyword evidence="6" id="KW-1185">Reference proteome</keyword>
<dbReference type="GO" id="GO:0015768">
    <property type="term" value="P:maltose transport"/>
    <property type="evidence" value="ECO:0007669"/>
    <property type="project" value="TreeGrafter"/>
</dbReference>
<dbReference type="EMBL" id="FQVU01000001">
    <property type="protein sequence ID" value="SHF65871.1"/>
    <property type="molecule type" value="Genomic_DNA"/>
</dbReference>
<protein>
    <submittedName>
        <fullName evidence="5">Carbohydrate ABC transporter substrate-binding protein, CUT1 family</fullName>
    </submittedName>
</protein>
<proteinExistence type="inferred from homology"/>
<dbReference type="PANTHER" id="PTHR30061">
    <property type="entry name" value="MALTOSE-BINDING PERIPLASMIC PROTEIN"/>
    <property type="match status" value="1"/>
</dbReference>